<evidence type="ECO:0000256" key="9">
    <source>
        <dbReference type="ARBA" id="ARBA00023136"/>
    </source>
</evidence>
<dbReference type="Gene3D" id="3.40.1110.10">
    <property type="entry name" value="Calcium-transporting ATPase, cytoplasmic domain N"/>
    <property type="match status" value="1"/>
</dbReference>
<dbReference type="PRINTS" id="PR00120">
    <property type="entry name" value="HATPASE"/>
</dbReference>
<dbReference type="NCBIfam" id="TIGR01494">
    <property type="entry name" value="ATPase_P-type"/>
    <property type="match status" value="2"/>
</dbReference>
<dbReference type="InterPro" id="IPR036163">
    <property type="entry name" value="HMA_dom_sf"/>
</dbReference>
<dbReference type="Pfam" id="PF00403">
    <property type="entry name" value="HMA"/>
    <property type="match status" value="1"/>
</dbReference>
<dbReference type="InterPro" id="IPR008250">
    <property type="entry name" value="ATPase_P-typ_transduc_dom_A_sf"/>
</dbReference>
<gene>
    <name evidence="13" type="ORF">J0X27_05445</name>
</gene>
<keyword evidence="6" id="KW-0067">ATP-binding</keyword>
<dbReference type="Proteomes" id="UP000663191">
    <property type="component" value="Chromosome"/>
</dbReference>
<dbReference type="InterPro" id="IPR036412">
    <property type="entry name" value="HAD-like_sf"/>
</dbReference>
<keyword evidence="9 11" id="KW-0472">Membrane</keyword>
<protein>
    <submittedName>
        <fullName evidence="13">Cation-translocating P-type ATPase</fullName>
    </submittedName>
</protein>
<dbReference type="GO" id="GO:0055070">
    <property type="term" value="P:copper ion homeostasis"/>
    <property type="evidence" value="ECO:0007669"/>
    <property type="project" value="TreeGrafter"/>
</dbReference>
<keyword evidence="5" id="KW-0547">Nucleotide-binding</keyword>
<dbReference type="SUPFAM" id="SSF55008">
    <property type="entry name" value="HMA, heavy metal-associated domain"/>
    <property type="match status" value="1"/>
</dbReference>
<dbReference type="InterPro" id="IPR018303">
    <property type="entry name" value="ATPase_P-typ_P_site"/>
</dbReference>
<dbReference type="InterPro" id="IPR006121">
    <property type="entry name" value="HMA_dom"/>
</dbReference>
<reference evidence="13 14" key="1">
    <citation type="journal article" date="2006" name="Int. J. Syst. Evol. Microbiol.">
        <title>Haloterrigena longa sp. nov. and Haloterrigena limicola sp. nov., extremely halophilic archaea isolated from a salt lake.</title>
        <authorList>
            <person name="Cui H.L."/>
            <person name="Tohty D."/>
            <person name="Zhou P.J."/>
            <person name="Liu S.J."/>
        </authorList>
    </citation>
    <scope>NUCLEOTIDE SEQUENCE [LARGE SCALE GENOMIC DNA]</scope>
    <source>
        <strain evidence="13 14">ABH32</strain>
    </source>
</reference>
<organism evidence="13 14">
    <name type="scientific">Natrinema longum</name>
    <dbReference type="NCBI Taxonomy" id="370324"/>
    <lineage>
        <taxon>Archaea</taxon>
        <taxon>Methanobacteriati</taxon>
        <taxon>Methanobacteriota</taxon>
        <taxon>Stenosarchaea group</taxon>
        <taxon>Halobacteria</taxon>
        <taxon>Halobacteriales</taxon>
        <taxon>Natrialbaceae</taxon>
        <taxon>Natrinema</taxon>
    </lineage>
</organism>
<evidence type="ECO:0000256" key="10">
    <source>
        <dbReference type="SAM" id="MobiDB-lite"/>
    </source>
</evidence>
<evidence type="ECO:0000256" key="11">
    <source>
        <dbReference type="SAM" id="Phobius"/>
    </source>
</evidence>
<evidence type="ECO:0000256" key="4">
    <source>
        <dbReference type="ARBA" id="ARBA00022723"/>
    </source>
</evidence>
<dbReference type="GeneID" id="63183167"/>
<evidence type="ECO:0000256" key="8">
    <source>
        <dbReference type="ARBA" id="ARBA00022989"/>
    </source>
</evidence>
<dbReference type="PANTHER" id="PTHR43520">
    <property type="entry name" value="ATP7, ISOFORM B"/>
    <property type="match status" value="1"/>
</dbReference>
<dbReference type="KEGG" id="hlo:J0X27_05445"/>
<dbReference type="SFLD" id="SFLDF00027">
    <property type="entry name" value="p-type_atpase"/>
    <property type="match status" value="1"/>
</dbReference>
<dbReference type="AlphaFoldDB" id="A0A8A2UCA2"/>
<dbReference type="GO" id="GO:0012505">
    <property type="term" value="C:endomembrane system"/>
    <property type="evidence" value="ECO:0007669"/>
    <property type="project" value="UniProtKB-SubCell"/>
</dbReference>
<dbReference type="InterPro" id="IPR044492">
    <property type="entry name" value="P_typ_ATPase_HD_dom"/>
</dbReference>
<dbReference type="Pfam" id="PF00702">
    <property type="entry name" value="Hydrolase"/>
    <property type="match status" value="1"/>
</dbReference>
<dbReference type="Gene3D" id="3.30.70.100">
    <property type="match status" value="1"/>
</dbReference>
<evidence type="ECO:0000256" key="3">
    <source>
        <dbReference type="ARBA" id="ARBA00022692"/>
    </source>
</evidence>
<dbReference type="GO" id="GO:0043682">
    <property type="term" value="F:P-type divalent copper transporter activity"/>
    <property type="evidence" value="ECO:0007669"/>
    <property type="project" value="TreeGrafter"/>
</dbReference>
<evidence type="ECO:0000313" key="13">
    <source>
        <dbReference type="EMBL" id="QSW86263.1"/>
    </source>
</evidence>
<dbReference type="PRINTS" id="PR00119">
    <property type="entry name" value="CATATPASE"/>
</dbReference>
<dbReference type="SFLD" id="SFLDG00002">
    <property type="entry name" value="C1.7:_P-type_atpase_like"/>
    <property type="match status" value="1"/>
</dbReference>
<feature type="transmembrane region" description="Helical" evidence="11">
    <location>
        <begin position="276"/>
        <end position="295"/>
    </location>
</feature>
<evidence type="ECO:0000256" key="7">
    <source>
        <dbReference type="ARBA" id="ARBA00022967"/>
    </source>
</evidence>
<keyword evidence="4" id="KW-0479">Metal-binding</keyword>
<comment type="similarity">
    <text evidence="2">Belongs to the cation transport ATPase (P-type) (TC 3.A.3) family. Type IB subfamily.</text>
</comment>
<dbReference type="EMBL" id="CP071463">
    <property type="protein sequence ID" value="QSW86263.1"/>
    <property type="molecule type" value="Genomic_DNA"/>
</dbReference>
<dbReference type="PROSITE" id="PS01229">
    <property type="entry name" value="COF_2"/>
    <property type="match status" value="1"/>
</dbReference>
<dbReference type="OrthoDB" id="8588at2157"/>
<dbReference type="InterPro" id="IPR001757">
    <property type="entry name" value="P_typ_ATPase"/>
</dbReference>
<feature type="domain" description="HMA" evidence="12">
    <location>
        <begin position="91"/>
        <end position="157"/>
    </location>
</feature>
<accession>A0A8A2UCA2</accession>
<dbReference type="SUPFAM" id="SSF81653">
    <property type="entry name" value="Calcium ATPase, transduction domain A"/>
    <property type="match status" value="1"/>
</dbReference>
<evidence type="ECO:0000259" key="12">
    <source>
        <dbReference type="PROSITE" id="PS50846"/>
    </source>
</evidence>
<dbReference type="PROSITE" id="PS50846">
    <property type="entry name" value="HMA_2"/>
    <property type="match status" value="1"/>
</dbReference>
<dbReference type="InterPro" id="IPR023214">
    <property type="entry name" value="HAD_sf"/>
</dbReference>
<feature type="transmembrane region" description="Helical" evidence="11">
    <location>
        <begin position="481"/>
        <end position="506"/>
    </location>
</feature>
<dbReference type="Pfam" id="PF00122">
    <property type="entry name" value="E1-E2_ATPase"/>
    <property type="match status" value="1"/>
</dbReference>
<feature type="transmembrane region" description="Helical" evidence="11">
    <location>
        <begin position="805"/>
        <end position="838"/>
    </location>
</feature>
<dbReference type="PANTHER" id="PTHR43520:SF8">
    <property type="entry name" value="P-TYPE CU(+) TRANSPORTER"/>
    <property type="match status" value="1"/>
</dbReference>
<dbReference type="InterPro" id="IPR059000">
    <property type="entry name" value="ATPase_P-type_domA"/>
</dbReference>
<evidence type="ECO:0000256" key="2">
    <source>
        <dbReference type="ARBA" id="ARBA00006024"/>
    </source>
</evidence>
<keyword evidence="3 11" id="KW-0812">Transmembrane</keyword>
<comment type="subcellular location">
    <subcellularLocation>
        <location evidence="1">Endomembrane system</location>
        <topology evidence="1">Multi-pass membrane protein</topology>
    </subcellularLocation>
</comment>
<dbReference type="Gene3D" id="3.40.50.1000">
    <property type="entry name" value="HAD superfamily/HAD-like"/>
    <property type="match status" value="1"/>
</dbReference>
<dbReference type="GO" id="GO:0005507">
    <property type="term" value="F:copper ion binding"/>
    <property type="evidence" value="ECO:0007669"/>
    <property type="project" value="TreeGrafter"/>
</dbReference>
<dbReference type="PROSITE" id="PS00154">
    <property type="entry name" value="ATPASE_E1_E2"/>
    <property type="match status" value="1"/>
</dbReference>
<dbReference type="InterPro" id="IPR027256">
    <property type="entry name" value="P-typ_ATPase_IB"/>
</dbReference>
<sequence>MSNRRAGNDRRDCCRLCGTALPERTDETASDGFCSTGCRDIAAEYGTGGDDAADRSDSERGEAASQPRIRERHSRERGRRPTEEPDGPAASRTFFRVDGMHSATCEAFLESVAEDRDGVTDAEASYVTETVRVDHDPDRISADALEDVLSRLGYTAYLRADATADDETGGTRRSREMSGLRKRRSEDMLEMRYVVGVVFGSFLLLPFVAVLYPMFLTSFTDWGAIAHFEDAFTGFSGPLYLPLFLVMTGAIVYLTGGPLLRGAYVSLKLRRPTTDLLAALTVLSAYGFSIVVSGLGRNDLYFDLTIVVAAVVMGATYYEATIKRRATDRLTDLTVSQVDTARLYASDGSTTDIPVADLETGDRVLVREGERIPVDGTLADGECTVDEAVVTGESLPVTKREGDDLVGGSVVTTDAAVVDVGERTTSSIDRLTRVVWNVQSADHGVTRRGDDAAGTIVPLVLVAAVLVGGGSFVAGETGVTASLAVLMTLMVASPWALGFATSYSVAASLQAALERGIVVFDETVFERLRAVDVVVFDKTGTLTTGDMTVREVDAPDDLLAAAVALERRAAHPAAAAITEAFAPDSAADGEATRADGGSTTVDTAVEEFRTHATGVEGTVDGRTVLVGHPDLFRERDWTLEGDLEARIDRARAAGRLPVVVGRDGTAEGVVIVGDEPREGWDETIAALDESGTDIVVLTGDDRTAAEVFERHSGVDDVFAGVPPNGKTAAVERLRADNRVAMVGDGTNDAPALAAADLGISLGSGTALAADAADIAIVDDDLVAVEDAFALAGAARDRLRQNLALAFVYNAIAIPAAVLGAVNPLVTTVAVVASTFLIVGNAERSLVED</sequence>
<feature type="transmembrane region" description="Helical" evidence="11">
    <location>
        <begin position="456"/>
        <end position="475"/>
    </location>
</feature>
<dbReference type="SFLD" id="SFLDS00003">
    <property type="entry name" value="Haloacid_Dehalogenase"/>
    <property type="match status" value="1"/>
</dbReference>
<dbReference type="CDD" id="cd00371">
    <property type="entry name" value="HMA"/>
    <property type="match status" value="1"/>
</dbReference>
<dbReference type="InterPro" id="IPR023299">
    <property type="entry name" value="ATPase_P-typ_cyto_dom_N"/>
</dbReference>
<dbReference type="GO" id="GO:0016020">
    <property type="term" value="C:membrane"/>
    <property type="evidence" value="ECO:0007669"/>
    <property type="project" value="InterPro"/>
</dbReference>
<evidence type="ECO:0000313" key="14">
    <source>
        <dbReference type="Proteomes" id="UP000663191"/>
    </source>
</evidence>
<dbReference type="Gene3D" id="2.70.150.10">
    <property type="entry name" value="Calcium-transporting ATPase, cytoplasmic transduction domain A"/>
    <property type="match status" value="1"/>
</dbReference>
<feature type="transmembrane region" description="Helical" evidence="11">
    <location>
        <begin position="235"/>
        <end position="255"/>
    </location>
</feature>
<keyword evidence="8 11" id="KW-1133">Transmembrane helix</keyword>
<keyword evidence="7" id="KW-1278">Translocase</keyword>
<name>A0A8A2UCA2_9EURY</name>
<dbReference type="RefSeq" id="WP_207271390.1">
    <property type="nucleotide sequence ID" value="NZ_CP071463.1"/>
</dbReference>
<feature type="compositionally biased region" description="Basic and acidic residues" evidence="10">
    <location>
        <begin position="52"/>
        <end position="62"/>
    </location>
</feature>
<evidence type="ECO:0000256" key="5">
    <source>
        <dbReference type="ARBA" id="ARBA00022741"/>
    </source>
</evidence>
<evidence type="ECO:0000256" key="1">
    <source>
        <dbReference type="ARBA" id="ARBA00004127"/>
    </source>
</evidence>
<dbReference type="SUPFAM" id="SSF56784">
    <property type="entry name" value="HAD-like"/>
    <property type="match status" value="1"/>
</dbReference>
<feature type="transmembrane region" description="Helical" evidence="11">
    <location>
        <begin position="301"/>
        <end position="320"/>
    </location>
</feature>
<dbReference type="GO" id="GO:0016887">
    <property type="term" value="F:ATP hydrolysis activity"/>
    <property type="evidence" value="ECO:0007669"/>
    <property type="project" value="InterPro"/>
</dbReference>
<feature type="transmembrane region" description="Helical" evidence="11">
    <location>
        <begin position="191"/>
        <end position="215"/>
    </location>
</feature>
<evidence type="ECO:0000256" key="6">
    <source>
        <dbReference type="ARBA" id="ARBA00022840"/>
    </source>
</evidence>
<feature type="region of interest" description="Disordered" evidence="10">
    <location>
        <begin position="45"/>
        <end position="92"/>
    </location>
</feature>
<dbReference type="GO" id="GO:0005524">
    <property type="term" value="F:ATP binding"/>
    <property type="evidence" value="ECO:0007669"/>
    <property type="project" value="UniProtKB-KW"/>
</dbReference>
<dbReference type="NCBIfam" id="TIGR01525">
    <property type="entry name" value="ATPase-IB_hvy"/>
    <property type="match status" value="1"/>
</dbReference>
<proteinExistence type="inferred from homology"/>
<keyword evidence="14" id="KW-1185">Reference proteome</keyword>